<dbReference type="KEGG" id="ssof:SULC_2151"/>
<evidence type="ECO:0000313" key="16">
    <source>
        <dbReference type="Proteomes" id="UP000267993"/>
    </source>
</evidence>
<evidence type="ECO:0000313" key="21">
    <source>
        <dbReference type="Proteomes" id="UP000278715"/>
    </source>
</evidence>
<evidence type="ECO:0000313" key="10">
    <source>
        <dbReference type="EMBL" id="AZF81903.1"/>
    </source>
</evidence>
<dbReference type="PATRIC" id="fig|2287.6.peg.2209"/>
<evidence type="ECO:0000313" key="8">
    <source>
        <dbReference type="EMBL" id="AZF76691.1"/>
    </source>
</evidence>
<evidence type="ECO:0000313" key="18">
    <source>
        <dbReference type="Proteomes" id="UP000273194"/>
    </source>
</evidence>
<dbReference type="GO" id="GO:0008237">
    <property type="term" value="F:metallopeptidase activity"/>
    <property type="evidence" value="ECO:0007669"/>
    <property type="project" value="InterPro"/>
</dbReference>
<reference evidence="16 17" key="2">
    <citation type="journal article" date="2018" name="Proc. Natl. Acad. Sci. U.S.A.">
        <title>Nonmutational mechanism of inheritance in the Archaeon Sulfolobus solfataricus.</title>
        <authorList>
            <person name="Payne S."/>
            <person name="McCarthy S."/>
            <person name="Johnson T."/>
            <person name="North E."/>
            <person name="Blum P."/>
        </authorList>
    </citation>
    <scope>NUCLEOTIDE SEQUENCE [LARGE SCALE GENOMIC DNA]</scope>
    <source>
        <strain evidence="6 16">SARC-H</strain>
        <strain evidence="7 20">SARC-I</strain>
        <strain evidence="9 21">SARC-N</strain>
        <strain evidence="10 22">SARC-O</strain>
        <strain evidence="11 17">SUL120</strain>
        <strain evidence="5 18">SULG</strain>
        <strain evidence="8 19">SULM</strain>
    </source>
</reference>
<evidence type="ECO:0000313" key="12">
    <source>
        <dbReference type="EMBL" id="QPG48708.1"/>
    </source>
</evidence>
<dbReference type="EMBL" id="CP011055">
    <property type="protein sequence ID" value="AKA74345.1"/>
    <property type="molecule type" value="Genomic_DNA"/>
</dbReference>
<dbReference type="PANTHER" id="PTHR43666:SF1">
    <property type="entry name" value="CONSERVED PROTEIN"/>
    <property type="match status" value="1"/>
</dbReference>
<dbReference type="PANTHER" id="PTHR43666">
    <property type="entry name" value="TLDD PROTEIN"/>
    <property type="match status" value="1"/>
</dbReference>
<evidence type="ECO:0000313" key="20">
    <source>
        <dbReference type="Proteomes" id="UP000275843"/>
    </source>
</evidence>
<evidence type="ECO:0000313" key="15">
    <source>
        <dbReference type="Proteomes" id="UP000033106"/>
    </source>
</evidence>
<evidence type="ECO:0000313" key="13">
    <source>
        <dbReference type="Proteomes" id="UP000033057"/>
    </source>
</evidence>
<reference evidence="12 23" key="4">
    <citation type="journal article" date="2020" name="Nat. Commun.">
        <title>The structures of two archaeal type IV pili illuminate evolutionary relationships.</title>
        <authorList>
            <person name="Wang F."/>
            <person name="Baquero D.P."/>
            <person name="Su Z."/>
            <person name="Beltran L.C."/>
            <person name="Prangishvili D."/>
            <person name="Krupovic M."/>
            <person name="Egelman E.H."/>
        </authorList>
    </citation>
    <scope>NUCLEOTIDE SEQUENCE [LARGE SCALE GENOMIC DNA]</scope>
    <source>
        <strain evidence="12 23">POZ149</strain>
    </source>
</reference>
<evidence type="ECO:0000313" key="3">
    <source>
        <dbReference type="EMBL" id="AKA77041.1"/>
    </source>
</evidence>
<dbReference type="EMBL" id="CP033240">
    <property type="protein sequence ID" value="AZF81903.1"/>
    <property type="molecule type" value="Genomic_DNA"/>
</dbReference>
<evidence type="ECO:0000313" key="2">
    <source>
        <dbReference type="EMBL" id="AKA74345.1"/>
    </source>
</evidence>
<evidence type="ECO:0000313" key="11">
    <source>
        <dbReference type="EMBL" id="AZF84476.1"/>
    </source>
</evidence>
<dbReference type="Proteomes" id="UP000033085">
    <property type="component" value="Chromosome"/>
</dbReference>
<evidence type="ECO:0000313" key="17">
    <source>
        <dbReference type="Proteomes" id="UP000269431"/>
    </source>
</evidence>
<dbReference type="EMBL" id="CP033238">
    <property type="protein sequence ID" value="AZF76691.1"/>
    <property type="molecule type" value="Genomic_DNA"/>
</dbReference>
<dbReference type="Pfam" id="PF19289">
    <property type="entry name" value="PmbA_TldD_3rd"/>
    <property type="match status" value="1"/>
</dbReference>
<name>A0A0E3KD58_SACSO</name>
<evidence type="ECO:0000313" key="19">
    <source>
        <dbReference type="Proteomes" id="UP000273443"/>
    </source>
</evidence>
<dbReference type="Proteomes" id="UP000282269">
    <property type="component" value="Chromosome"/>
</dbReference>
<dbReference type="KEGG" id="ssol:SULB_2153"/>
<dbReference type="EMBL" id="CP011057">
    <property type="protein sequence ID" value="AKA79733.1"/>
    <property type="molecule type" value="Genomic_DNA"/>
</dbReference>
<evidence type="ECO:0000313" key="14">
    <source>
        <dbReference type="Proteomes" id="UP000033085"/>
    </source>
</evidence>
<dbReference type="KEGG" id="ssoa:SULA_2152"/>
<gene>
    <name evidence="12" type="ORF">HFC64_00725</name>
    <name evidence="4" type="ORF">SULA_2152</name>
    <name evidence="2" type="ORF">SULB_2153</name>
    <name evidence="3" type="ORF">SULC_2151</name>
    <name evidence="5" type="ORF">SULG_10855</name>
    <name evidence="6" type="ORF">SULH_10855</name>
    <name evidence="7" type="ORF">SULI_10855</name>
    <name evidence="8" type="ORF">SULM_10845</name>
    <name evidence="9" type="ORF">SULN_10845</name>
    <name evidence="10" type="ORF">SULO_10855</name>
    <name evidence="11" type="ORF">SULZ_10795</name>
</gene>
<evidence type="ECO:0000313" key="22">
    <source>
        <dbReference type="Proteomes" id="UP000282269"/>
    </source>
</evidence>
<dbReference type="EMBL" id="CP050869">
    <property type="protein sequence ID" value="QPG48708.1"/>
    <property type="molecule type" value="Genomic_DNA"/>
</dbReference>
<dbReference type="EMBL" id="CP033237">
    <property type="protein sequence ID" value="AZF74068.1"/>
    <property type="molecule type" value="Genomic_DNA"/>
</dbReference>
<dbReference type="Proteomes" id="UP000278715">
    <property type="component" value="Chromosome"/>
</dbReference>
<dbReference type="EMBL" id="CP033239">
    <property type="protein sequence ID" value="AZF79299.1"/>
    <property type="molecule type" value="Genomic_DNA"/>
</dbReference>
<dbReference type="SUPFAM" id="SSF111283">
    <property type="entry name" value="Putative modulator of DNA gyrase, PmbA/TldD"/>
    <property type="match status" value="1"/>
</dbReference>
<dbReference type="GO" id="GO:0006508">
    <property type="term" value="P:proteolysis"/>
    <property type="evidence" value="ECO:0007669"/>
    <property type="project" value="InterPro"/>
</dbReference>
<dbReference type="GeneID" id="44130084"/>
<dbReference type="EMBL" id="CP033236">
    <property type="protein sequence ID" value="AZF71448.1"/>
    <property type="molecule type" value="Genomic_DNA"/>
</dbReference>
<reference evidence="4" key="3">
    <citation type="submission" date="2018-10" db="EMBL/GenBank/DDBJ databases">
        <authorList>
            <person name="McCarthy S."/>
            <person name="Gradnigo J."/>
            <person name="Johnson T."/>
            <person name="Payne S."/>
            <person name="Lipzen A."/>
            <person name="Schackwitz W."/>
            <person name="Martin J."/>
            <person name="Moriyama E."/>
            <person name="Blum P."/>
        </authorList>
    </citation>
    <scope>NUCLEOTIDE SEQUENCE</scope>
    <source>
        <strain evidence="2">SARC-B</strain>
        <strain evidence="3">SARC-C</strain>
        <strain evidence="4">SULA</strain>
    </source>
</reference>
<evidence type="ECO:0000313" key="9">
    <source>
        <dbReference type="EMBL" id="AZF79299.1"/>
    </source>
</evidence>
<dbReference type="InterPro" id="IPR036059">
    <property type="entry name" value="TldD/PmbA_sf"/>
</dbReference>
<accession>A0A0E3KD58</accession>
<reference evidence="13 14" key="1">
    <citation type="journal article" date="2015" name="Genome Announc.">
        <title>Complete Genome Sequence of Sulfolobus solfataricus Strain 98/2 and Evolved Derivatives.</title>
        <authorList>
            <person name="McCarthy S."/>
            <person name="Gradnigo J."/>
            <person name="Johnson T."/>
            <person name="Payne S."/>
            <person name="Lipzen A."/>
            <person name="Martin J."/>
            <person name="Schackwitz W."/>
            <person name="Moriyama E."/>
            <person name="Blum P."/>
        </authorList>
    </citation>
    <scope>NUCLEOTIDE SEQUENCE [LARGE SCALE GENOMIC DNA]</scope>
    <source>
        <strain evidence="13">98/2 SULC</strain>
        <strain evidence="2">SARC-B</strain>
        <strain evidence="3">SARC-C</strain>
        <strain evidence="4 15">SULA</strain>
        <strain evidence="14">SULB</strain>
    </source>
</reference>
<evidence type="ECO:0000313" key="6">
    <source>
        <dbReference type="EMBL" id="AZF71448.1"/>
    </source>
</evidence>
<dbReference type="RefSeq" id="WP_009991594.1">
    <property type="nucleotide sequence ID" value="NZ_CP011055.2"/>
</dbReference>
<dbReference type="Proteomes" id="UP000269431">
    <property type="component" value="Chromosome"/>
</dbReference>
<evidence type="ECO:0000313" key="4">
    <source>
        <dbReference type="EMBL" id="AKA79733.1"/>
    </source>
</evidence>
<dbReference type="InterPro" id="IPR045569">
    <property type="entry name" value="Metalloprtase-TldD/E_C"/>
</dbReference>
<dbReference type="EMBL" id="CP033235">
    <property type="protein sequence ID" value="AZF68828.1"/>
    <property type="molecule type" value="Genomic_DNA"/>
</dbReference>
<evidence type="ECO:0000259" key="1">
    <source>
        <dbReference type="Pfam" id="PF19289"/>
    </source>
</evidence>
<evidence type="ECO:0000313" key="23">
    <source>
        <dbReference type="Proteomes" id="UP000594632"/>
    </source>
</evidence>
<dbReference type="Proteomes" id="UP000267993">
    <property type="component" value="Chromosome"/>
</dbReference>
<protein>
    <submittedName>
        <fullName evidence="4">TldD/PmbA family protein</fullName>
    </submittedName>
</protein>
<dbReference type="Proteomes" id="UP000275843">
    <property type="component" value="Chromosome"/>
</dbReference>
<dbReference type="EMBL" id="CP011056">
    <property type="protein sequence ID" value="AKA77041.1"/>
    <property type="molecule type" value="Genomic_DNA"/>
</dbReference>
<dbReference type="EMBL" id="CP033241">
    <property type="protein sequence ID" value="AZF84476.1"/>
    <property type="molecule type" value="Genomic_DNA"/>
</dbReference>
<dbReference type="Proteomes" id="UP000273194">
    <property type="component" value="Chromosome"/>
</dbReference>
<feature type="domain" description="Metalloprotease TldD/E C-terminal" evidence="1">
    <location>
        <begin position="193"/>
        <end position="406"/>
    </location>
</feature>
<dbReference type="Proteomes" id="UP000594632">
    <property type="component" value="Chromosome"/>
</dbReference>
<organism evidence="4 15">
    <name type="scientific">Saccharolobus solfataricus</name>
    <name type="common">Sulfolobus solfataricus</name>
    <dbReference type="NCBI Taxonomy" id="2287"/>
    <lineage>
        <taxon>Archaea</taxon>
        <taxon>Thermoproteota</taxon>
        <taxon>Thermoprotei</taxon>
        <taxon>Sulfolobales</taxon>
        <taxon>Sulfolobaceae</taxon>
        <taxon>Saccharolobus</taxon>
    </lineage>
</organism>
<dbReference type="AlphaFoldDB" id="A0A0E3KD58"/>
<proteinExistence type="predicted"/>
<sequence>MNEEMVKYVQEVKGEEVGLLRVKMRRIIIKLVESKVATIQRMTNNYYFLALKKDSQGFLGRINNLNEKPKLTPVDFFPIMSKNEREYKMVKNNTNILSLFDDLSPLLSLIQSEYPLYGIISIDDVERSLVTSKGFNGTESNLSISGYFRAKNKEHSGQWAFSSTSFSSSQVKDSIKKANELASITGKYEITEGKYDVILSPLVMGNLMESVARMASGYAIMSGMSMLKPGEKAGSDKFTLLDTPKEDRPNSWGFDDEGTFTYNKAIIENGVFTTPLLNNELSNVFKLPSTGNAGWIYPTAWNLEVKEGDTSFESLLSGNVVFINNVWYTRFQNYAEGDFSTVARDATVVYRNGNPVGVIGRVRIADNLKRILKNIVELSRERYSVRWWDAPMQGVYPYALVKDVRLSIA</sequence>
<dbReference type="Proteomes" id="UP000033057">
    <property type="component" value="Chromosome"/>
</dbReference>
<dbReference type="Proteomes" id="UP000273443">
    <property type="component" value="Chromosome"/>
</dbReference>
<evidence type="ECO:0000313" key="7">
    <source>
        <dbReference type="EMBL" id="AZF74068.1"/>
    </source>
</evidence>
<evidence type="ECO:0000313" key="5">
    <source>
        <dbReference type="EMBL" id="AZF68828.1"/>
    </source>
</evidence>
<dbReference type="Proteomes" id="UP000033106">
    <property type="component" value="Chromosome"/>
</dbReference>